<dbReference type="EMBL" id="JASBNA010000002">
    <property type="protein sequence ID" value="KAK7694617.1"/>
    <property type="molecule type" value="Genomic_DNA"/>
</dbReference>
<dbReference type="InterPro" id="IPR008929">
    <property type="entry name" value="Chondroitin_lyas"/>
</dbReference>
<dbReference type="Pfam" id="PF08124">
    <property type="entry name" value="Lyase_8_N"/>
    <property type="match status" value="1"/>
</dbReference>
<dbReference type="InterPro" id="IPR038970">
    <property type="entry name" value="Lyase_8"/>
</dbReference>
<comment type="caution">
    <text evidence="9">The sequence shown here is derived from an EMBL/GenBank/DDBJ whole genome shotgun (WGS) entry which is preliminary data.</text>
</comment>
<comment type="similarity">
    <text evidence="1">Belongs to the polysaccharide lyase 8 family.</text>
</comment>
<dbReference type="InterPro" id="IPR011071">
    <property type="entry name" value="Lyase_8-like_C"/>
</dbReference>
<evidence type="ECO:0000256" key="2">
    <source>
        <dbReference type="ARBA" id="ARBA00022729"/>
    </source>
</evidence>
<name>A0AAW0GWL7_9APHY</name>
<feature type="domain" description="Polysaccharide lyase family 8 central" evidence="6">
    <location>
        <begin position="488"/>
        <end position="732"/>
    </location>
</feature>
<dbReference type="PANTHER" id="PTHR38481:SF1">
    <property type="entry name" value="HYALURONATE LYASE"/>
    <property type="match status" value="1"/>
</dbReference>
<keyword evidence="10" id="KW-1185">Reference proteome</keyword>
<dbReference type="InterPro" id="IPR004103">
    <property type="entry name" value="Lyase_8_C"/>
</dbReference>
<dbReference type="GO" id="GO:0005576">
    <property type="term" value="C:extracellular region"/>
    <property type="evidence" value="ECO:0007669"/>
    <property type="project" value="InterPro"/>
</dbReference>
<dbReference type="SUPFAM" id="SSF49863">
    <property type="entry name" value="Hyaluronate lyase-like, C-terminal domain"/>
    <property type="match status" value="1"/>
</dbReference>
<evidence type="ECO:0000256" key="1">
    <source>
        <dbReference type="ARBA" id="ARBA00006699"/>
    </source>
</evidence>
<evidence type="ECO:0000313" key="9">
    <source>
        <dbReference type="EMBL" id="KAK7694617.1"/>
    </source>
</evidence>
<dbReference type="Pfam" id="PF02884">
    <property type="entry name" value="Lyase_8_C"/>
    <property type="match status" value="1"/>
</dbReference>
<evidence type="ECO:0000259" key="7">
    <source>
        <dbReference type="Pfam" id="PF02884"/>
    </source>
</evidence>
<dbReference type="Proteomes" id="UP001385951">
    <property type="component" value="Unassembled WGS sequence"/>
</dbReference>
<feature type="domain" description="Polysaccharide lyase 8 N-terminal alpha-helical" evidence="8">
    <location>
        <begin position="165"/>
        <end position="445"/>
    </location>
</feature>
<dbReference type="Pfam" id="PF02278">
    <property type="entry name" value="Lyase_8"/>
    <property type="match status" value="1"/>
</dbReference>
<feature type="chain" id="PRO_5043945519" description="Polysaccharide lyase family 8 protein" evidence="5">
    <location>
        <begin position="25"/>
        <end position="862"/>
    </location>
</feature>
<feature type="region of interest" description="Disordered" evidence="4">
    <location>
        <begin position="50"/>
        <end position="78"/>
    </location>
</feature>
<dbReference type="Gene3D" id="2.60.220.10">
    <property type="entry name" value="Polysaccharide lyase family 8-like, C-terminal"/>
    <property type="match status" value="1"/>
</dbReference>
<feature type="signal peptide" evidence="5">
    <location>
        <begin position="1"/>
        <end position="24"/>
    </location>
</feature>
<gene>
    <name evidence="9" type="ORF">QCA50_001804</name>
</gene>
<keyword evidence="2 5" id="KW-0732">Signal</keyword>
<proteinExistence type="inferred from homology"/>
<dbReference type="GO" id="GO:0030246">
    <property type="term" value="F:carbohydrate binding"/>
    <property type="evidence" value="ECO:0007669"/>
    <property type="project" value="InterPro"/>
</dbReference>
<dbReference type="AlphaFoldDB" id="A0AAW0GWL7"/>
<dbReference type="PANTHER" id="PTHR38481">
    <property type="entry name" value="HYALURONATE LYASE"/>
    <property type="match status" value="1"/>
</dbReference>
<evidence type="ECO:0000259" key="6">
    <source>
        <dbReference type="Pfam" id="PF02278"/>
    </source>
</evidence>
<sequence length="862" mass="91712">MAVRQLARLLTIAVACGAIVQIQADASFAGGSIQPTFSVLTNNTDSSYSSTTSGLLQSTSTPLSTSVAPSASSTSPSFTSDFTSSNLLPSSPLPTPTSASSSVSASTTINATTSTAPTPLPTVDPSTLADIQVMTERRLSFIVGAVTDASNISAWVSTLGSDGKWPDSEVDYTTGCDARRANWPAQTHWIRLLTMSAAWHGGLAGADQFVKDPTLHMAISNAMDFWFNNDYTNPSCLDSGGTASCPCGTPGLWNTNWFSNIILIPNLVSQSCLLLNDTLTDTQHSNCTHITGRTYGTFGHSVNGLGIATGANLLDIAKIGIDQGLLNFNGSILTDAYSRIHNEVVIENATFVDGIRADGSFGQHGGVIYNGNYGKDFANDVLFLEIVAGNTQFAAGEVSKSAFANLIGGDVWMIYRNIQTGVLHWDFSVLGRFISFPVIDAQATGSIKINITQIKELGEEWDSNVLTSAAKNLTKKTNNANVGSITGNRMFYNNDYMVQRGPGYVTTLKMFSTRTKNGECLNDQNPLGFHLSDGTLYTYMTGNEYEDISVAWDWNLIPGITVNYGATPLTCNSGVVGQKAFVGGASDGTVGVAAMSYTNPTTKAMSFQKAWFFLDDNTQHVMIPVANTTSNAPIFSVLDQKRYQVPILVDSLPTVGNTNFSNAKTLWHDSVGYIFDQGLNISVEAGPRTGNWADIGISTQGESTVDLFAAWIDHGPAGTPFTPVSYTIFPAINNGIFFAKVPSTKITNIQNDAHITAVYDEAHRTAMFVFWDAAGGSTSFTPSTREAPITVSANGNSAVIFKLDTGEVTVSDPSQTLPSLQLTFTVGNVGSKPPSWGPDLAKQLTFQLPGGGLAGESVSQKL</sequence>
<dbReference type="SUPFAM" id="SSF74650">
    <property type="entry name" value="Galactose mutarotase-like"/>
    <property type="match status" value="1"/>
</dbReference>
<dbReference type="InterPro" id="IPR014718">
    <property type="entry name" value="GH-type_carb-bd"/>
</dbReference>
<dbReference type="InterPro" id="IPR003159">
    <property type="entry name" value="Lyase_8_central_dom"/>
</dbReference>
<evidence type="ECO:0000256" key="3">
    <source>
        <dbReference type="ARBA" id="ARBA00023239"/>
    </source>
</evidence>
<dbReference type="Gene3D" id="1.50.10.100">
    <property type="entry name" value="Chondroitin AC/alginate lyase"/>
    <property type="match status" value="1"/>
</dbReference>
<feature type="domain" description="Polysaccharide lyase family 8 C-terminal" evidence="7">
    <location>
        <begin position="749"/>
        <end position="820"/>
    </location>
</feature>
<evidence type="ECO:0008006" key="11">
    <source>
        <dbReference type="Google" id="ProtNLM"/>
    </source>
</evidence>
<evidence type="ECO:0000259" key="8">
    <source>
        <dbReference type="Pfam" id="PF08124"/>
    </source>
</evidence>
<dbReference type="InterPro" id="IPR011013">
    <property type="entry name" value="Gal_mutarotase_sf_dom"/>
</dbReference>
<organism evidence="9 10">
    <name type="scientific">Cerrena zonata</name>
    <dbReference type="NCBI Taxonomy" id="2478898"/>
    <lineage>
        <taxon>Eukaryota</taxon>
        <taxon>Fungi</taxon>
        <taxon>Dikarya</taxon>
        <taxon>Basidiomycota</taxon>
        <taxon>Agaricomycotina</taxon>
        <taxon>Agaricomycetes</taxon>
        <taxon>Polyporales</taxon>
        <taxon>Cerrenaceae</taxon>
        <taxon>Cerrena</taxon>
    </lineage>
</organism>
<keyword evidence="3" id="KW-0456">Lyase</keyword>
<protein>
    <recommendedName>
        <fullName evidence="11">Polysaccharide lyase family 8 protein</fullName>
    </recommendedName>
</protein>
<reference evidence="9 10" key="1">
    <citation type="submission" date="2022-09" db="EMBL/GenBank/DDBJ databases">
        <authorList>
            <person name="Palmer J.M."/>
        </authorList>
    </citation>
    <scope>NUCLEOTIDE SEQUENCE [LARGE SCALE GENOMIC DNA]</scope>
    <source>
        <strain evidence="9 10">DSM 7382</strain>
    </source>
</reference>
<dbReference type="InterPro" id="IPR012970">
    <property type="entry name" value="Lyase_8_alpha_N"/>
</dbReference>
<dbReference type="GO" id="GO:0005975">
    <property type="term" value="P:carbohydrate metabolic process"/>
    <property type="evidence" value="ECO:0007669"/>
    <property type="project" value="InterPro"/>
</dbReference>
<evidence type="ECO:0000256" key="4">
    <source>
        <dbReference type="SAM" id="MobiDB-lite"/>
    </source>
</evidence>
<dbReference type="Gene3D" id="2.70.98.10">
    <property type="match status" value="1"/>
</dbReference>
<evidence type="ECO:0000256" key="5">
    <source>
        <dbReference type="SAM" id="SignalP"/>
    </source>
</evidence>
<accession>A0AAW0GWL7</accession>
<dbReference type="SUPFAM" id="SSF48230">
    <property type="entry name" value="Chondroitin AC/alginate lyase"/>
    <property type="match status" value="1"/>
</dbReference>
<evidence type="ECO:0000313" key="10">
    <source>
        <dbReference type="Proteomes" id="UP001385951"/>
    </source>
</evidence>
<dbReference type="GO" id="GO:0016837">
    <property type="term" value="F:carbon-oxygen lyase activity, acting on polysaccharides"/>
    <property type="evidence" value="ECO:0007669"/>
    <property type="project" value="UniProtKB-ARBA"/>
</dbReference>